<reference evidence="1 2" key="1">
    <citation type="journal article" date="2024" name="IMA Fungus">
        <title>Apiospora arundinis, a panoply of carbohydrate-active enzymes and secondary metabolites.</title>
        <authorList>
            <person name="Sorensen T."/>
            <person name="Petersen C."/>
            <person name="Muurmann A.T."/>
            <person name="Christiansen J.V."/>
            <person name="Brundto M.L."/>
            <person name="Overgaard C.K."/>
            <person name="Boysen A.T."/>
            <person name="Wollenberg R.D."/>
            <person name="Larsen T.O."/>
            <person name="Sorensen J.L."/>
            <person name="Nielsen K.L."/>
            <person name="Sondergaard T.E."/>
        </authorList>
    </citation>
    <scope>NUCLEOTIDE SEQUENCE [LARGE SCALE GENOMIC DNA]</scope>
    <source>
        <strain evidence="1 2">AAU 773</strain>
    </source>
</reference>
<sequence length="507" mass="57590">MVLIAGIPRLRRLWSLGVPRRRSSQVSVFIALVFCAFLLSLSLDASLFPSVPWGLLEPCAGRESADCYHALYPRHLPHISPHKSDDDDGGIKPVFNPRLRYVITPGGAAPNKLGRDLFNAWWGHFWIRASRFLDQTGLTWRWRYSRDAHDRTLSRHQCRKSLPGLFDELLRAKQQHEKYHINLDDIEAIRVTDGRTRVAISDGQLHVIDSNLSTEEFRLAALATLQSIQQAISGVPQTVIPNIEFVIDVRGQVADITKPVWVVDRRKDDDKVWLTPFIGSLEVSSLNLSGQPPKRDTSQANFTFKPLGQIAAEINHQESHIQPWKKSRREEMKSASTTNEWDSFSLTNNPRRDLSAPDVCRHRVLIHPDSQSTFNRLDSLLCASVNVLPSPKWVHLYHGLMYSKPLNNGSRDSGAEFQNVALVEKAGPDLEKGTPDFLRNTKIAKTIASNTVETFRHRYLTEAAAACYWRELIHTYREVSYSPKVYNETDPRRGIPLKEFLKSNGVP</sequence>
<gene>
    <name evidence="1" type="ORF">PGQ11_008922</name>
</gene>
<organism evidence="1 2">
    <name type="scientific">Apiospora arundinis</name>
    <dbReference type="NCBI Taxonomy" id="335852"/>
    <lineage>
        <taxon>Eukaryota</taxon>
        <taxon>Fungi</taxon>
        <taxon>Dikarya</taxon>
        <taxon>Ascomycota</taxon>
        <taxon>Pezizomycotina</taxon>
        <taxon>Sordariomycetes</taxon>
        <taxon>Xylariomycetidae</taxon>
        <taxon>Amphisphaeriales</taxon>
        <taxon>Apiosporaceae</taxon>
        <taxon>Apiospora</taxon>
    </lineage>
</organism>
<comment type="caution">
    <text evidence="1">The sequence shown here is derived from an EMBL/GenBank/DDBJ whole genome shotgun (WGS) entry which is preliminary data.</text>
</comment>
<keyword evidence="2" id="KW-1185">Reference proteome</keyword>
<evidence type="ECO:0000313" key="1">
    <source>
        <dbReference type="EMBL" id="KAK8862687.1"/>
    </source>
</evidence>
<proteinExistence type="predicted"/>
<protein>
    <submittedName>
        <fullName evidence="1">DUF821 domain-containing protein</fullName>
    </submittedName>
</protein>
<evidence type="ECO:0000313" key="2">
    <source>
        <dbReference type="Proteomes" id="UP001390339"/>
    </source>
</evidence>
<dbReference type="EMBL" id="JAPCWZ010000005">
    <property type="protein sequence ID" value="KAK8862687.1"/>
    <property type="molecule type" value="Genomic_DNA"/>
</dbReference>
<dbReference type="Proteomes" id="UP001390339">
    <property type="component" value="Unassembled WGS sequence"/>
</dbReference>
<accession>A0ABR2IGI4</accession>
<name>A0ABR2IGI4_9PEZI</name>